<sequence>MSRSTCEGLSLIIWHAPDPNLGELGTPVSQPRERFHHLRQRQSGETITGASELREVFLFYRARDSKVFSILLHSVNNSLISPE</sequence>
<name>A0ABD1ZIP7_9MARC</name>
<dbReference type="AlphaFoldDB" id="A0ABD1ZIP7"/>
<evidence type="ECO:0000313" key="2">
    <source>
        <dbReference type="Proteomes" id="UP001605036"/>
    </source>
</evidence>
<accession>A0ABD1ZIP7</accession>
<comment type="caution">
    <text evidence="1">The sequence shown here is derived from an EMBL/GenBank/DDBJ whole genome shotgun (WGS) entry which is preliminary data.</text>
</comment>
<protein>
    <submittedName>
        <fullName evidence="1">Uncharacterized protein</fullName>
    </submittedName>
</protein>
<proteinExistence type="predicted"/>
<organism evidence="1 2">
    <name type="scientific">Riccia fluitans</name>
    <dbReference type="NCBI Taxonomy" id="41844"/>
    <lineage>
        <taxon>Eukaryota</taxon>
        <taxon>Viridiplantae</taxon>
        <taxon>Streptophyta</taxon>
        <taxon>Embryophyta</taxon>
        <taxon>Marchantiophyta</taxon>
        <taxon>Marchantiopsida</taxon>
        <taxon>Marchantiidae</taxon>
        <taxon>Marchantiales</taxon>
        <taxon>Ricciaceae</taxon>
        <taxon>Riccia</taxon>
    </lineage>
</organism>
<keyword evidence="2" id="KW-1185">Reference proteome</keyword>
<dbReference type="Proteomes" id="UP001605036">
    <property type="component" value="Unassembled WGS sequence"/>
</dbReference>
<reference evidence="1 2" key="1">
    <citation type="submission" date="2024-09" db="EMBL/GenBank/DDBJ databases">
        <title>Chromosome-scale assembly of Riccia fluitans.</title>
        <authorList>
            <person name="Paukszto L."/>
            <person name="Sawicki J."/>
            <person name="Karawczyk K."/>
            <person name="Piernik-Szablinska J."/>
            <person name="Szczecinska M."/>
            <person name="Mazdziarz M."/>
        </authorList>
    </citation>
    <scope>NUCLEOTIDE SEQUENCE [LARGE SCALE GENOMIC DNA]</scope>
    <source>
        <strain evidence="1">Rf_01</strain>
        <tissue evidence="1">Aerial parts of the thallus</tissue>
    </source>
</reference>
<dbReference type="EMBL" id="JBHFFA010000001">
    <property type="protein sequence ID" value="KAL2651332.1"/>
    <property type="molecule type" value="Genomic_DNA"/>
</dbReference>
<gene>
    <name evidence="1" type="ORF">R1flu_019460</name>
</gene>
<evidence type="ECO:0000313" key="1">
    <source>
        <dbReference type="EMBL" id="KAL2651332.1"/>
    </source>
</evidence>